<dbReference type="InterPro" id="IPR035996">
    <property type="entry name" value="4pyrrol_Methylase_sf"/>
</dbReference>
<dbReference type="GO" id="GO:0032259">
    <property type="term" value="P:methylation"/>
    <property type="evidence" value="ECO:0007669"/>
    <property type="project" value="UniProtKB-KW"/>
</dbReference>
<dbReference type="Gene3D" id="3.30.160.110">
    <property type="entry name" value="Siroheme synthase, domain 2"/>
    <property type="match status" value="1"/>
</dbReference>
<dbReference type="InterPro" id="IPR036291">
    <property type="entry name" value="NAD(P)-bd_dom_sf"/>
</dbReference>
<keyword evidence="8" id="KW-0456">Lyase</keyword>
<dbReference type="NCBIfam" id="TIGR01470">
    <property type="entry name" value="cysG_Nterm"/>
    <property type="match status" value="1"/>
</dbReference>
<organism evidence="15 16">
    <name type="scientific">Sulfurovum xiamenensis</name>
    <dbReference type="NCBI Taxonomy" id="3019066"/>
    <lineage>
        <taxon>Bacteria</taxon>
        <taxon>Pseudomonadati</taxon>
        <taxon>Campylobacterota</taxon>
        <taxon>Epsilonproteobacteria</taxon>
        <taxon>Campylobacterales</taxon>
        <taxon>Sulfurovaceae</taxon>
        <taxon>Sulfurovum</taxon>
    </lineage>
</organism>
<dbReference type="RefSeq" id="WP_289401894.1">
    <property type="nucleotide sequence ID" value="NZ_JAQIBC010000003.1"/>
</dbReference>
<dbReference type="Proteomes" id="UP001169066">
    <property type="component" value="Unassembled WGS sequence"/>
</dbReference>
<comment type="pathway">
    <text evidence="1">Porphyrin-containing compound metabolism; siroheme biosynthesis; sirohydrochlorin from precorrin-2: step 1/1.</text>
</comment>
<comment type="caution">
    <text evidence="15">The sequence shown here is derived from an EMBL/GenBank/DDBJ whole genome shotgun (WGS) entry which is preliminary data.</text>
</comment>
<dbReference type="Gene3D" id="3.30.950.10">
    <property type="entry name" value="Methyltransferase, Cobalt-precorrin-4 Transmethylase, Domain 2"/>
    <property type="match status" value="1"/>
</dbReference>
<evidence type="ECO:0000256" key="7">
    <source>
        <dbReference type="ARBA" id="ARBA00023027"/>
    </source>
</evidence>
<gene>
    <name evidence="15" type="primary">cobA</name>
    <name evidence="15" type="ORF">PF327_07115</name>
</gene>
<protein>
    <submittedName>
        <fullName evidence="15">Uroporphyrinogen-III C-methyltransferase</fullName>
        <ecNumber evidence="15">2.1.1.107</ecNumber>
    </submittedName>
</protein>
<evidence type="ECO:0000259" key="14">
    <source>
        <dbReference type="Pfam" id="PF14824"/>
    </source>
</evidence>
<dbReference type="Pfam" id="PF13241">
    <property type="entry name" value="NAD_binding_7"/>
    <property type="match status" value="1"/>
</dbReference>
<keyword evidence="3 15" id="KW-0489">Methyltransferase</keyword>
<name>A0ABT7QSG6_9BACT</name>
<proteinExistence type="predicted"/>
<keyword evidence="7" id="KW-0520">NAD</keyword>
<sequence>MKSRKTLPILLKEQHILLLGGGKVALQKAEVLAENNISFSIIAKEVHPKIYTLCNDIQKKSFKTQDIKDTLVVIDATGDDEVTEKILEYKKKHPILLNVVDIPQCCDFYFMALTKNAPLQIAVSSSGASPTVAKYFRDKCQSLIPDNIDTFLDTLQVARDKGMIAREKTLKKIEKMTTKAYLVGCGLGDPDLLTLKAYNIIKDVDVVLYDHLISNEIMAIVPKHTKKVFVGKEKGFHTKSQEEINKLIGKYIKKGYSVARLKSGDPFIFGRGAEELLYLTQKGIETEVIPGISSAISGPLMANIPITARDYSNAFTVVSAHLKGNAINLDWVPMLENREHTVIVLMGLTRIKEIVQQAKILDIDMNTSCAIISNASRKNQSVQVGTLDNLSVLSLTAKRPAIIVFGKVVDFLHKLEKNYTHKI</sequence>
<evidence type="ECO:0000256" key="4">
    <source>
        <dbReference type="ARBA" id="ARBA00022679"/>
    </source>
</evidence>
<evidence type="ECO:0000256" key="9">
    <source>
        <dbReference type="ARBA" id="ARBA00023244"/>
    </source>
</evidence>
<evidence type="ECO:0000256" key="6">
    <source>
        <dbReference type="ARBA" id="ARBA00023002"/>
    </source>
</evidence>
<feature type="domain" description="Tetrapyrrole methylase" evidence="13">
    <location>
        <begin position="181"/>
        <end position="390"/>
    </location>
</feature>
<evidence type="ECO:0000256" key="2">
    <source>
        <dbReference type="ARBA" id="ARBA00022573"/>
    </source>
</evidence>
<dbReference type="SUPFAM" id="SSF53790">
    <property type="entry name" value="Tetrapyrrole methylase"/>
    <property type="match status" value="1"/>
</dbReference>
<keyword evidence="2" id="KW-0169">Cobalamin biosynthesis</keyword>
<evidence type="ECO:0000313" key="15">
    <source>
        <dbReference type="EMBL" id="MDM5263966.1"/>
    </source>
</evidence>
<dbReference type="InterPro" id="IPR006367">
    <property type="entry name" value="Sirohaem_synthase_N"/>
</dbReference>
<dbReference type="NCBIfam" id="TIGR01469">
    <property type="entry name" value="cobA_cysG_Cterm"/>
    <property type="match status" value="1"/>
</dbReference>
<evidence type="ECO:0000259" key="13">
    <source>
        <dbReference type="Pfam" id="PF00590"/>
    </source>
</evidence>
<keyword evidence="6" id="KW-0560">Oxidoreductase</keyword>
<evidence type="ECO:0000313" key="16">
    <source>
        <dbReference type="Proteomes" id="UP001169066"/>
    </source>
</evidence>
<dbReference type="InterPro" id="IPR014777">
    <property type="entry name" value="4pyrrole_Mease_sub1"/>
</dbReference>
<dbReference type="EMBL" id="JAQIBC010000003">
    <property type="protein sequence ID" value="MDM5263966.1"/>
    <property type="molecule type" value="Genomic_DNA"/>
</dbReference>
<dbReference type="CDD" id="cd11642">
    <property type="entry name" value="SUMT"/>
    <property type="match status" value="1"/>
</dbReference>
<evidence type="ECO:0000256" key="12">
    <source>
        <dbReference type="ARBA" id="ARBA00047561"/>
    </source>
</evidence>
<comment type="catalytic activity">
    <reaction evidence="12">
        <text>precorrin-2 + NAD(+) = sirohydrochlorin + NADH + 2 H(+)</text>
        <dbReference type="Rhea" id="RHEA:15613"/>
        <dbReference type="ChEBI" id="CHEBI:15378"/>
        <dbReference type="ChEBI" id="CHEBI:57540"/>
        <dbReference type="ChEBI" id="CHEBI:57945"/>
        <dbReference type="ChEBI" id="CHEBI:58351"/>
        <dbReference type="ChEBI" id="CHEBI:58827"/>
        <dbReference type="EC" id="1.3.1.76"/>
    </reaction>
</comment>
<dbReference type="Gene3D" id="3.40.1010.10">
    <property type="entry name" value="Cobalt-precorrin-4 Transmethylase, Domain 1"/>
    <property type="match status" value="1"/>
</dbReference>
<accession>A0ABT7QSG6</accession>
<keyword evidence="10" id="KW-0511">Multifunctional enzyme</keyword>
<evidence type="ECO:0000256" key="1">
    <source>
        <dbReference type="ARBA" id="ARBA00005010"/>
    </source>
</evidence>
<evidence type="ECO:0000256" key="5">
    <source>
        <dbReference type="ARBA" id="ARBA00022691"/>
    </source>
</evidence>
<comment type="pathway">
    <text evidence="11">Porphyrin-containing compound metabolism; siroheme biosynthesis; precorrin-2 from uroporphyrinogen III: step 1/1.</text>
</comment>
<dbReference type="Pfam" id="PF14824">
    <property type="entry name" value="Sirohm_synth_M"/>
    <property type="match status" value="1"/>
</dbReference>
<dbReference type="InterPro" id="IPR000878">
    <property type="entry name" value="4pyrrol_Mease"/>
</dbReference>
<evidence type="ECO:0000256" key="10">
    <source>
        <dbReference type="ARBA" id="ARBA00023268"/>
    </source>
</evidence>
<keyword evidence="9" id="KW-0627">Porphyrin biosynthesis</keyword>
<evidence type="ECO:0000256" key="3">
    <source>
        <dbReference type="ARBA" id="ARBA00022603"/>
    </source>
</evidence>
<dbReference type="InterPro" id="IPR014776">
    <property type="entry name" value="4pyrrole_Mease_sub2"/>
</dbReference>
<dbReference type="SUPFAM" id="SSF75615">
    <property type="entry name" value="Siroheme synthase middle domains-like"/>
    <property type="match status" value="1"/>
</dbReference>
<dbReference type="EC" id="2.1.1.107" evidence="15"/>
<dbReference type="InterPro" id="IPR012409">
    <property type="entry name" value="Sirohaem_synth"/>
</dbReference>
<dbReference type="InterPro" id="IPR006366">
    <property type="entry name" value="CobA/CysG_C"/>
</dbReference>
<dbReference type="PANTHER" id="PTHR45790">
    <property type="entry name" value="SIROHEME SYNTHASE-RELATED"/>
    <property type="match status" value="1"/>
</dbReference>
<dbReference type="InterPro" id="IPR050161">
    <property type="entry name" value="Siro_Cobalamin_biosynth"/>
</dbReference>
<dbReference type="GO" id="GO:0004851">
    <property type="term" value="F:uroporphyrin-III C-methyltransferase activity"/>
    <property type="evidence" value="ECO:0007669"/>
    <property type="project" value="UniProtKB-EC"/>
</dbReference>
<keyword evidence="16" id="KW-1185">Reference proteome</keyword>
<dbReference type="NCBIfam" id="NF004790">
    <property type="entry name" value="PRK06136.1"/>
    <property type="match status" value="1"/>
</dbReference>
<keyword evidence="5" id="KW-0949">S-adenosyl-L-methionine</keyword>
<dbReference type="InterPro" id="IPR028281">
    <property type="entry name" value="Sirohaem_synthase_central"/>
</dbReference>
<reference evidence="15" key="1">
    <citation type="submission" date="2023-01" db="EMBL/GenBank/DDBJ databases">
        <title>Sulfurovum sp. XTW-4 genome assembly.</title>
        <authorList>
            <person name="Wang J."/>
        </authorList>
    </citation>
    <scope>NUCLEOTIDE SEQUENCE</scope>
    <source>
        <strain evidence="15">XTW-4</strain>
    </source>
</reference>
<dbReference type="PANTHER" id="PTHR45790:SF3">
    <property type="entry name" value="S-ADENOSYL-L-METHIONINE-DEPENDENT UROPORPHYRINOGEN III METHYLTRANSFERASE, CHLOROPLASTIC"/>
    <property type="match status" value="1"/>
</dbReference>
<dbReference type="SUPFAM" id="SSF51735">
    <property type="entry name" value="NAD(P)-binding Rossmann-fold domains"/>
    <property type="match status" value="1"/>
</dbReference>
<evidence type="ECO:0000256" key="8">
    <source>
        <dbReference type="ARBA" id="ARBA00023239"/>
    </source>
</evidence>
<dbReference type="Pfam" id="PF00590">
    <property type="entry name" value="TP_methylase"/>
    <property type="match status" value="1"/>
</dbReference>
<evidence type="ECO:0000256" key="11">
    <source>
        <dbReference type="ARBA" id="ARBA00025705"/>
    </source>
</evidence>
<dbReference type="PIRSF" id="PIRSF036426">
    <property type="entry name" value="Sirohaem_synth"/>
    <property type="match status" value="1"/>
</dbReference>
<feature type="domain" description="Siroheme synthase central" evidence="14">
    <location>
        <begin position="118"/>
        <end position="139"/>
    </location>
</feature>
<dbReference type="Gene3D" id="3.40.50.720">
    <property type="entry name" value="NAD(P)-binding Rossmann-like Domain"/>
    <property type="match status" value="1"/>
</dbReference>
<keyword evidence="4 15" id="KW-0808">Transferase</keyword>